<dbReference type="GO" id="GO:0003887">
    <property type="term" value="F:DNA-directed DNA polymerase activity"/>
    <property type="evidence" value="ECO:0007669"/>
    <property type="project" value="UniProtKB-UniRule"/>
</dbReference>
<gene>
    <name evidence="18" type="primary">dnaE</name>
    <name evidence="13" type="synonym">dnaE2</name>
    <name evidence="18" type="ORF">DW352_12930</name>
</gene>
<dbReference type="PANTHER" id="PTHR32294">
    <property type="entry name" value="DNA POLYMERASE III SUBUNIT ALPHA"/>
    <property type="match status" value="1"/>
</dbReference>
<dbReference type="AlphaFoldDB" id="A0A345ZWP0"/>
<dbReference type="FunFam" id="1.10.150.870:FF:000002">
    <property type="entry name" value="Error-prone DNA polymerase"/>
    <property type="match status" value="1"/>
</dbReference>
<evidence type="ECO:0000256" key="13">
    <source>
        <dbReference type="HAMAP-Rule" id="MF_01902"/>
    </source>
</evidence>
<comment type="function">
    <text evidence="13">DNA polymerase involved in damage-induced mutagenesis and translesion synthesis (TLS). It is not the major replicative DNA polymerase.</text>
</comment>
<evidence type="ECO:0000256" key="7">
    <source>
        <dbReference type="ARBA" id="ARBA00022695"/>
    </source>
</evidence>
<proteinExistence type="inferred from homology"/>
<evidence type="ECO:0000256" key="4">
    <source>
        <dbReference type="ARBA" id="ARBA00017273"/>
    </source>
</evidence>
<dbReference type="OrthoDB" id="9803237at2"/>
<dbReference type="GO" id="GO:0006281">
    <property type="term" value="P:DNA repair"/>
    <property type="evidence" value="ECO:0007669"/>
    <property type="project" value="UniProtKB-UniRule"/>
</dbReference>
<dbReference type="HAMAP" id="MF_01902">
    <property type="entry name" value="DNApol_error_prone"/>
    <property type="match status" value="1"/>
</dbReference>
<dbReference type="GO" id="GO:0006260">
    <property type="term" value="P:DNA replication"/>
    <property type="evidence" value="ECO:0007669"/>
    <property type="project" value="UniProtKB-KW"/>
</dbReference>
<evidence type="ECO:0000256" key="5">
    <source>
        <dbReference type="ARBA" id="ARBA00022490"/>
    </source>
</evidence>
<comment type="subcellular location">
    <subcellularLocation>
        <location evidence="1 13">Cytoplasm</location>
    </subcellularLocation>
</comment>
<evidence type="ECO:0000256" key="10">
    <source>
        <dbReference type="ARBA" id="ARBA00022932"/>
    </source>
</evidence>
<dbReference type="EMBL" id="CP031417">
    <property type="protein sequence ID" value="AXK81337.1"/>
    <property type="molecule type" value="Genomic_DNA"/>
</dbReference>
<feature type="domain" description="DNA polymerase helix-hairpin-helix motif" evidence="16">
    <location>
        <begin position="826"/>
        <end position="929"/>
    </location>
</feature>
<evidence type="ECO:0000313" key="19">
    <source>
        <dbReference type="Proteomes" id="UP000254889"/>
    </source>
</evidence>
<keyword evidence="19" id="KW-1185">Reference proteome</keyword>
<keyword evidence="5 13" id="KW-0963">Cytoplasm</keyword>
<dbReference type="InterPro" id="IPR004805">
    <property type="entry name" value="DnaE2/DnaE/PolC"/>
</dbReference>
<protein>
    <recommendedName>
        <fullName evidence="4 13">Error-prone DNA polymerase</fullName>
        <ecNumber evidence="3 13">2.7.7.7</ecNumber>
    </recommendedName>
</protein>
<dbReference type="KEGG" id="ptaw:DW352_12930"/>
<dbReference type="InterPro" id="IPR004365">
    <property type="entry name" value="NA-bd_OB_tRNA"/>
</dbReference>
<evidence type="ECO:0000259" key="15">
    <source>
        <dbReference type="Pfam" id="PF07733"/>
    </source>
</evidence>
<evidence type="ECO:0000259" key="14">
    <source>
        <dbReference type="Pfam" id="PF01336"/>
    </source>
</evidence>
<reference evidence="18 19" key="1">
    <citation type="submission" date="2018-07" db="EMBL/GenBank/DDBJ databases">
        <authorList>
            <person name="Quirk P.G."/>
            <person name="Krulwich T.A."/>
        </authorList>
    </citation>
    <scope>NUCLEOTIDE SEQUENCE [LARGE SCALE GENOMIC DNA]</scope>
    <source>
        <strain evidence="18 19">CC-BB4</strain>
    </source>
</reference>
<dbReference type="CDD" id="cd07434">
    <property type="entry name" value="PHP_PolIIIA_DnaE2"/>
    <property type="match status" value="1"/>
</dbReference>
<dbReference type="InterPro" id="IPR029460">
    <property type="entry name" value="DNAPol_HHH"/>
</dbReference>
<organism evidence="18 19">
    <name type="scientific">Pseudolabrys taiwanensis</name>
    <dbReference type="NCBI Taxonomy" id="331696"/>
    <lineage>
        <taxon>Bacteria</taxon>
        <taxon>Pseudomonadati</taxon>
        <taxon>Pseudomonadota</taxon>
        <taxon>Alphaproteobacteria</taxon>
        <taxon>Hyphomicrobiales</taxon>
        <taxon>Xanthobacteraceae</taxon>
        <taxon>Pseudolabrys</taxon>
    </lineage>
</organism>
<keyword evidence="8 13" id="KW-0235">DNA replication</keyword>
<evidence type="ECO:0000256" key="9">
    <source>
        <dbReference type="ARBA" id="ARBA00022763"/>
    </source>
</evidence>
<keyword evidence="9 13" id="KW-0227">DNA damage</keyword>
<dbReference type="NCBIfam" id="NF004225">
    <property type="entry name" value="PRK05672.1"/>
    <property type="match status" value="1"/>
</dbReference>
<dbReference type="Pfam" id="PF07733">
    <property type="entry name" value="DNA_pol3_alpha"/>
    <property type="match status" value="1"/>
</dbReference>
<dbReference type="EC" id="2.7.7.7" evidence="3 13"/>
<comment type="catalytic activity">
    <reaction evidence="12 13">
        <text>DNA(n) + a 2'-deoxyribonucleoside 5'-triphosphate = DNA(n+1) + diphosphate</text>
        <dbReference type="Rhea" id="RHEA:22508"/>
        <dbReference type="Rhea" id="RHEA-COMP:17339"/>
        <dbReference type="Rhea" id="RHEA-COMP:17340"/>
        <dbReference type="ChEBI" id="CHEBI:33019"/>
        <dbReference type="ChEBI" id="CHEBI:61560"/>
        <dbReference type="ChEBI" id="CHEBI:173112"/>
        <dbReference type="EC" id="2.7.7.7"/>
    </reaction>
</comment>
<dbReference type="CDD" id="cd04485">
    <property type="entry name" value="DnaE_OBF"/>
    <property type="match status" value="1"/>
</dbReference>
<feature type="domain" description="DNA polymerase III alpha subunit finger" evidence="17">
    <location>
        <begin position="594"/>
        <end position="753"/>
    </location>
</feature>
<accession>A0A345ZWP0</accession>
<dbReference type="NCBIfam" id="TIGR00594">
    <property type="entry name" value="polc"/>
    <property type="match status" value="1"/>
</dbReference>
<keyword evidence="7 13" id="KW-0548">Nucleotidyltransferase</keyword>
<dbReference type="RefSeq" id="WP_115691716.1">
    <property type="nucleotide sequence ID" value="NZ_CP031417.1"/>
</dbReference>
<evidence type="ECO:0000256" key="1">
    <source>
        <dbReference type="ARBA" id="ARBA00004496"/>
    </source>
</evidence>
<evidence type="ECO:0000313" key="18">
    <source>
        <dbReference type="EMBL" id="AXK81337.1"/>
    </source>
</evidence>
<evidence type="ECO:0000256" key="11">
    <source>
        <dbReference type="ARBA" id="ARBA00023204"/>
    </source>
</evidence>
<dbReference type="Pfam" id="PF14579">
    <property type="entry name" value="HHH_6"/>
    <property type="match status" value="1"/>
</dbReference>
<evidence type="ECO:0000256" key="2">
    <source>
        <dbReference type="ARBA" id="ARBA00007391"/>
    </source>
</evidence>
<keyword evidence="6 13" id="KW-0808">Transferase</keyword>
<dbReference type="GO" id="GO:0003676">
    <property type="term" value="F:nucleic acid binding"/>
    <property type="evidence" value="ECO:0007669"/>
    <property type="project" value="InterPro"/>
</dbReference>
<name>A0A345ZWP0_9HYPH</name>
<dbReference type="Proteomes" id="UP000254889">
    <property type="component" value="Chromosome"/>
</dbReference>
<evidence type="ECO:0000256" key="12">
    <source>
        <dbReference type="ARBA" id="ARBA00049244"/>
    </source>
</evidence>
<dbReference type="GO" id="GO:0008408">
    <property type="term" value="F:3'-5' exonuclease activity"/>
    <property type="evidence" value="ECO:0007669"/>
    <property type="project" value="InterPro"/>
</dbReference>
<dbReference type="InterPro" id="IPR011708">
    <property type="entry name" value="DNA_pol3_alpha_NTPase_dom"/>
</dbReference>
<evidence type="ECO:0000259" key="17">
    <source>
        <dbReference type="Pfam" id="PF17657"/>
    </source>
</evidence>
<dbReference type="Gene3D" id="3.20.20.140">
    <property type="entry name" value="Metal-dependent hydrolases"/>
    <property type="match status" value="1"/>
</dbReference>
<sequence>MRYLEFAVASNFSFLRGASHPEELMMQATHAGLTGLGLCDRNTVAGVVRAHLAKREHNLPLRYHPGTRLVFTDGTPDILVYPKNRAGWGRLTRLLTIGNLRGKKGECILTREDLIAHAFGIELVVMTTSTSEALSQLPPPPPSQAWLGRLAHENSQPGQALKGTLSTFRSIAPGRVRLAASMLYRGRDRARLAHLKDIAREAKVPLIAINDVHFHHPERRQLADVLICIREKVTIDSAGRKLAVNAERFLKPPAEMARLFRDAPEAIEETLALSEALGFSLDELKYEYPDERVDGFASPQEALEHLAFEGAARRYPNGIDDAVRQTLAHEFALIAQRRYAPYFLTVYEIVRYARSQGILCQGRGSAANSTVCYCLGITEVDPVRGGLLFERFISTERDEPPDIDVDFEHERREEVIQYIYEKYGRDHAGIAATVISYRGRSAIREVGKAFGLSEDMIGALSSSIWGGGGGDVSQDAVKRTGLDPTSPRMRQVLDLAREINGFPRHLSQHVGGFVITRSRLDEVMPIGNAAMDKRTFVEWDKDDLDALGILKIDVLGLGMLSCLRKAFDLAVKHYPKALPQTRLAPLLPSPAREENATTAVDLSVIPPEDPAVYRMLSRADSLGVFQVESRAQMTMLPRLRPKTFYDLVIEVAIVRPGPIQGNMVHPYLRRRQGLEKPDYPKPAYGEANELESILQKTLGVPLFQEQAMKIAIVAGGFTPGEADKLRRAMATFKRTGTIGTFRDKMVNGMLAKGYARDFAERCFGQIEGFGEYGFPESHAASFAILVYASAWLKCHYPDVFAAALLNAQPMGFYAPSQIVRDAREHGVTVLPPDVNHSAWDSTLEPAPLATPHDMHRDMHGDIRTTHAIRLGLREIKGMSEEDAKLIAARRGGSYDSVRDLWLRTGLPTRVLERLADADAFGSLGLTRRDALWAAKALGRVGDGDDDLPLFIRRPRHSAVMPRTSEPDVALPPMPIGEEVVNDYRFLRLSLRAHPAQFLREDLGRRGILRNEALRTIASGARVQISGLVTCRQRPGSANGVVFMTIEDESAVANAIVWPKVFERVRPIVLGARYVAIRGRVQSESGVIHVVAEELEDLTPWLARLAEHGADIDGLARCDEVRRPIEEMREARANAGRDSRLARLIREMPELAADLGVHARGSAHAPARKAR</sequence>
<evidence type="ECO:0000259" key="16">
    <source>
        <dbReference type="Pfam" id="PF14579"/>
    </source>
</evidence>
<keyword evidence="11 13" id="KW-0234">DNA repair</keyword>
<dbReference type="Pfam" id="PF01336">
    <property type="entry name" value="tRNA_anti-codon"/>
    <property type="match status" value="1"/>
</dbReference>
<dbReference type="InterPro" id="IPR023073">
    <property type="entry name" value="DnaE2"/>
</dbReference>
<evidence type="ECO:0000256" key="3">
    <source>
        <dbReference type="ARBA" id="ARBA00012417"/>
    </source>
</evidence>
<dbReference type="Pfam" id="PF17657">
    <property type="entry name" value="DNA_pol3_finger"/>
    <property type="match status" value="1"/>
</dbReference>
<comment type="similarity">
    <text evidence="2 13">Belongs to the DNA polymerase type-C family. DnaE2 subfamily.</text>
</comment>
<evidence type="ECO:0000256" key="8">
    <source>
        <dbReference type="ARBA" id="ARBA00022705"/>
    </source>
</evidence>
<dbReference type="InterPro" id="IPR040982">
    <property type="entry name" value="DNA_pol3_finger"/>
</dbReference>
<evidence type="ECO:0000256" key="6">
    <source>
        <dbReference type="ARBA" id="ARBA00022679"/>
    </source>
</evidence>
<dbReference type="GO" id="GO:0009432">
    <property type="term" value="P:SOS response"/>
    <property type="evidence" value="ECO:0007669"/>
    <property type="project" value="UniProtKB-ARBA"/>
</dbReference>
<dbReference type="PANTHER" id="PTHR32294:SF4">
    <property type="entry name" value="ERROR-PRONE DNA POLYMERASE"/>
    <property type="match status" value="1"/>
</dbReference>
<dbReference type="GO" id="GO:0005737">
    <property type="term" value="C:cytoplasm"/>
    <property type="evidence" value="ECO:0007669"/>
    <property type="project" value="UniProtKB-SubCell"/>
</dbReference>
<feature type="domain" description="Bacterial DNA polymerase III alpha subunit NTPase" evidence="15">
    <location>
        <begin position="302"/>
        <end position="556"/>
    </location>
</feature>
<dbReference type="Gene3D" id="1.10.150.870">
    <property type="match status" value="1"/>
</dbReference>
<feature type="domain" description="OB" evidence="14">
    <location>
        <begin position="1022"/>
        <end position="1097"/>
    </location>
</feature>
<keyword evidence="10 13" id="KW-0239">DNA-directed DNA polymerase</keyword>